<accession>A0A4Z1SWD3</accession>
<dbReference type="InterPro" id="IPR007194">
    <property type="entry name" value="TRAPP_component"/>
</dbReference>
<protein>
    <submittedName>
        <fullName evidence="8">Bet3-like protein</fullName>
    </submittedName>
</protein>
<keyword evidence="9" id="KW-1185">Reference proteome</keyword>
<evidence type="ECO:0000256" key="3">
    <source>
        <dbReference type="ARBA" id="ARBA00006218"/>
    </source>
</evidence>
<sequence>MSGDTLINAELVILTHGAIVASLVEELGDAEATNAELDRLGARVGQRCVDEYLARFEHPCRTFKETADGVCGALQYFLQVSNVVSTFQPDGNSYTITLSENPLERHMQLPPQLGNLSFSQMLCGAIRGALKMVGFDVAVSTVALSPVRVTTTSPFVLEVRLEGEINETTPK</sequence>
<keyword evidence="7" id="KW-0333">Golgi apparatus</keyword>
<organism evidence="8 9">
    <name type="scientific">Giardia muris</name>
    <dbReference type="NCBI Taxonomy" id="5742"/>
    <lineage>
        <taxon>Eukaryota</taxon>
        <taxon>Metamonada</taxon>
        <taxon>Diplomonadida</taxon>
        <taxon>Hexamitidae</taxon>
        <taxon>Giardiinae</taxon>
        <taxon>Giardia</taxon>
    </lineage>
</organism>
<evidence type="ECO:0000256" key="5">
    <source>
        <dbReference type="ARBA" id="ARBA00022824"/>
    </source>
</evidence>
<dbReference type="Proteomes" id="UP000315496">
    <property type="component" value="Chromosome 1"/>
</dbReference>
<evidence type="ECO:0000313" key="9">
    <source>
        <dbReference type="Proteomes" id="UP000315496"/>
    </source>
</evidence>
<gene>
    <name evidence="8" type="ORF">GMRT_10315</name>
</gene>
<evidence type="ECO:0000313" key="8">
    <source>
        <dbReference type="EMBL" id="TNJ29890.1"/>
    </source>
</evidence>
<evidence type="ECO:0000256" key="4">
    <source>
        <dbReference type="ARBA" id="ARBA00022448"/>
    </source>
</evidence>
<reference evidence="8 9" key="1">
    <citation type="submission" date="2019-05" db="EMBL/GenBank/DDBJ databases">
        <title>The compact genome of Giardia muris reveals important steps in the evolution of intestinal protozoan parasites.</title>
        <authorList>
            <person name="Xu F."/>
            <person name="Jimenez-Gonzalez A."/>
            <person name="Einarsson E."/>
            <person name="Astvaldsson A."/>
            <person name="Peirasmaki D."/>
            <person name="Eckmann L."/>
            <person name="Andersson J.O."/>
            <person name="Svard S.G."/>
            <person name="Jerlstrom-Hultqvist J."/>
        </authorList>
    </citation>
    <scope>NUCLEOTIDE SEQUENCE [LARGE SCALE GENOMIC DNA]</scope>
    <source>
        <strain evidence="8 9">Roberts-Thomson</strain>
    </source>
</reference>
<keyword evidence="4" id="KW-0813">Transport</keyword>
<proteinExistence type="inferred from homology"/>
<dbReference type="GO" id="GO:0048193">
    <property type="term" value="P:Golgi vesicle transport"/>
    <property type="evidence" value="ECO:0007669"/>
    <property type="project" value="InterPro"/>
</dbReference>
<dbReference type="GO" id="GO:0005783">
    <property type="term" value="C:endoplasmic reticulum"/>
    <property type="evidence" value="ECO:0007669"/>
    <property type="project" value="UniProtKB-SubCell"/>
</dbReference>
<keyword evidence="5" id="KW-0256">Endoplasmic reticulum</keyword>
<dbReference type="PANTHER" id="PTHR13048">
    <property type="entry name" value="TRAFFICKING PROTEIN PARTICLE COMPLEX SUBUNIT 3"/>
    <property type="match status" value="1"/>
</dbReference>
<dbReference type="AlphaFoldDB" id="A0A4Z1SWD3"/>
<dbReference type="InterPro" id="IPR024096">
    <property type="entry name" value="NO_sig/Golgi_transp_ligand-bd"/>
</dbReference>
<evidence type="ECO:0000256" key="2">
    <source>
        <dbReference type="ARBA" id="ARBA00004240"/>
    </source>
</evidence>
<dbReference type="InterPro" id="IPR016721">
    <property type="entry name" value="Bet3"/>
</dbReference>
<dbReference type="Gene3D" id="3.30.1380.20">
    <property type="entry name" value="Trafficking protein particle complex subunit 3"/>
    <property type="match status" value="1"/>
</dbReference>
<dbReference type="Pfam" id="PF04051">
    <property type="entry name" value="TRAPP"/>
    <property type="match status" value="1"/>
</dbReference>
<comment type="subcellular location">
    <subcellularLocation>
        <location evidence="2">Endoplasmic reticulum</location>
    </subcellularLocation>
    <subcellularLocation>
        <location evidence="1">Golgi apparatus</location>
        <location evidence="1">cis-Golgi network</location>
    </subcellularLocation>
</comment>
<evidence type="ECO:0000256" key="1">
    <source>
        <dbReference type="ARBA" id="ARBA00004222"/>
    </source>
</evidence>
<dbReference type="OrthoDB" id="10262857at2759"/>
<comment type="similarity">
    <text evidence="3">Belongs to the TRAPP small subunits family. BET3 subfamily.</text>
</comment>
<dbReference type="CDD" id="cd14942">
    <property type="entry name" value="TRAPPC3_bet3"/>
    <property type="match status" value="1"/>
</dbReference>
<dbReference type="GO" id="GO:0030008">
    <property type="term" value="C:TRAPP complex"/>
    <property type="evidence" value="ECO:0007669"/>
    <property type="project" value="InterPro"/>
</dbReference>
<dbReference type="GO" id="GO:0005794">
    <property type="term" value="C:Golgi apparatus"/>
    <property type="evidence" value="ECO:0007669"/>
    <property type="project" value="UniProtKB-SubCell"/>
</dbReference>
<comment type="caution">
    <text evidence="8">The sequence shown here is derived from an EMBL/GenBank/DDBJ whole genome shotgun (WGS) entry which is preliminary data.</text>
</comment>
<evidence type="ECO:0000256" key="7">
    <source>
        <dbReference type="ARBA" id="ARBA00023034"/>
    </source>
</evidence>
<keyword evidence="6" id="KW-0931">ER-Golgi transport</keyword>
<dbReference type="VEuPathDB" id="GiardiaDB:GMRT_10315"/>
<evidence type="ECO:0000256" key="6">
    <source>
        <dbReference type="ARBA" id="ARBA00022892"/>
    </source>
</evidence>
<name>A0A4Z1SWD3_GIAMU</name>
<dbReference type="SUPFAM" id="SSF111126">
    <property type="entry name" value="Ligand-binding domain in the NO signalling and Golgi transport"/>
    <property type="match status" value="1"/>
</dbReference>
<dbReference type="EMBL" id="VDLU01000001">
    <property type="protein sequence ID" value="TNJ29890.1"/>
    <property type="molecule type" value="Genomic_DNA"/>
</dbReference>